<dbReference type="SUPFAM" id="SSF75011">
    <property type="entry name" value="3-carboxy-cis,cis-mucoante lactonizing enzyme"/>
    <property type="match status" value="1"/>
</dbReference>
<sequence length="344" mass="38867">MKFFFTLLIFTSLLYSSEKIILGQAPWAFEFLPQAIALPQGHHPNVQDYHGVAVDSKGRVYIGYYSKKATKETRAVARFSYHPDSDQPFRFDRFLGDSTWNDHRLHGLNIINLANGEERLLIVYNKQKVILCDLEGNIDVPNGFKILNKNFKKASDGNYSPKSKNIAVYDGYASNKLYELNLKDGHEHGHSHGAKGAGWNQTNTAHGVGLDPKGNYVIADRGNQRLLWRDPDCKALVSKKGEFHPLELKTPGLEVCNVQFQGDKAVLPCLNARLAFLGRSEKEECGWEIASTFKMPRELIAQGYDGIHDANFSVDGKYVIVAVWQRRAKTQPRLFVLKKLDTQN</sequence>
<protein>
    <submittedName>
        <fullName evidence="3">Uncharacterized protein</fullName>
    </submittedName>
</protein>
<keyword evidence="1" id="KW-0677">Repeat</keyword>
<gene>
    <name evidence="3" type="ORF">PQO03_07685</name>
</gene>
<evidence type="ECO:0000256" key="1">
    <source>
        <dbReference type="ARBA" id="ARBA00022737"/>
    </source>
</evidence>
<dbReference type="InterPro" id="IPR001258">
    <property type="entry name" value="NHL_repeat"/>
</dbReference>
<dbReference type="Proteomes" id="UP001214250">
    <property type="component" value="Chromosome 1"/>
</dbReference>
<evidence type="ECO:0000313" key="4">
    <source>
        <dbReference type="Proteomes" id="UP001214250"/>
    </source>
</evidence>
<organism evidence="3 4">
    <name type="scientific">Lentisphaera profundi</name>
    <dbReference type="NCBI Taxonomy" id="1658616"/>
    <lineage>
        <taxon>Bacteria</taxon>
        <taxon>Pseudomonadati</taxon>
        <taxon>Lentisphaerota</taxon>
        <taxon>Lentisphaeria</taxon>
        <taxon>Lentisphaerales</taxon>
        <taxon>Lentisphaeraceae</taxon>
        <taxon>Lentisphaera</taxon>
    </lineage>
</organism>
<name>A0ABY7VNB4_9BACT</name>
<dbReference type="PROSITE" id="PS51125">
    <property type="entry name" value="NHL"/>
    <property type="match status" value="1"/>
</dbReference>
<dbReference type="Gene3D" id="2.120.10.30">
    <property type="entry name" value="TolB, C-terminal domain"/>
    <property type="match status" value="1"/>
</dbReference>
<evidence type="ECO:0000313" key="3">
    <source>
        <dbReference type="EMBL" id="WDE95600.1"/>
    </source>
</evidence>
<dbReference type="InterPro" id="IPR011042">
    <property type="entry name" value="6-blade_b-propeller_TolB-like"/>
</dbReference>
<evidence type="ECO:0000256" key="2">
    <source>
        <dbReference type="PROSITE-ProRule" id="PRU00504"/>
    </source>
</evidence>
<proteinExistence type="predicted"/>
<dbReference type="RefSeq" id="WP_274149281.1">
    <property type="nucleotide sequence ID" value="NZ_CP117811.1"/>
</dbReference>
<feature type="repeat" description="NHL" evidence="2">
    <location>
        <begin position="189"/>
        <end position="232"/>
    </location>
</feature>
<accession>A0ABY7VNB4</accession>
<reference evidence="3 4" key="1">
    <citation type="submission" date="2023-02" db="EMBL/GenBank/DDBJ databases">
        <title>Genome sequence of Lentisphaera profundi SAORIC-696.</title>
        <authorList>
            <person name="Kim e."/>
            <person name="Cho J.-C."/>
            <person name="Choi A."/>
            <person name="Kang I."/>
        </authorList>
    </citation>
    <scope>NUCLEOTIDE SEQUENCE [LARGE SCALE GENOMIC DNA]</scope>
    <source>
        <strain evidence="3 4">SAORIC-696</strain>
    </source>
</reference>
<keyword evidence="4" id="KW-1185">Reference proteome</keyword>
<dbReference type="EMBL" id="CP117811">
    <property type="protein sequence ID" value="WDE95600.1"/>
    <property type="molecule type" value="Genomic_DNA"/>
</dbReference>